<accession>A0AAV2SVF0</accession>
<dbReference type="PROSITE" id="PS50297">
    <property type="entry name" value="ANK_REP_REGION"/>
    <property type="match status" value="1"/>
</dbReference>
<dbReference type="InterPro" id="IPR036770">
    <property type="entry name" value="Ankyrin_rpt-contain_sf"/>
</dbReference>
<dbReference type="Gene3D" id="1.25.40.20">
    <property type="entry name" value="Ankyrin repeat-containing domain"/>
    <property type="match status" value="1"/>
</dbReference>
<keyword evidence="1" id="KW-0040">ANK repeat</keyword>
<comment type="caution">
    <text evidence="3">The sequence shown here is derived from an EMBL/GenBank/DDBJ whole genome shotgun (WGS) entry which is preliminary data.</text>
</comment>
<dbReference type="PROSITE" id="PS50088">
    <property type="entry name" value="ANK_REPEAT"/>
    <property type="match status" value="1"/>
</dbReference>
<reference evidence="3 4" key="1">
    <citation type="submission" date="2024-05" db="EMBL/GenBank/DDBJ databases">
        <authorList>
            <person name="Wallberg A."/>
        </authorList>
    </citation>
    <scope>NUCLEOTIDE SEQUENCE [LARGE SCALE GENOMIC DNA]</scope>
</reference>
<dbReference type="Pfam" id="PF13606">
    <property type="entry name" value="Ank_3"/>
    <property type="match status" value="1"/>
</dbReference>
<dbReference type="Proteomes" id="UP001497623">
    <property type="component" value="Unassembled WGS sequence"/>
</dbReference>
<keyword evidence="4" id="KW-1185">Reference proteome</keyword>
<evidence type="ECO:0000313" key="3">
    <source>
        <dbReference type="EMBL" id="CAL4246662.1"/>
    </source>
</evidence>
<gene>
    <name evidence="3" type="ORF">MNOR_LOCUS41247</name>
</gene>
<dbReference type="InterPro" id="IPR002110">
    <property type="entry name" value="Ankyrin_rpt"/>
</dbReference>
<feature type="non-terminal residue" evidence="3">
    <location>
        <position position="100"/>
    </location>
</feature>
<proteinExistence type="predicted"/>
<dbReference type="AlphaFoldDB" id="A0AAV2SVF0"/>
<name>A0AAV2SVF0_MEGNR</name>
<evidence type="ECO:0000256" key="2">
    <source>
        <dbReference type="SAM" id="MobiDB-lite"/>
    </source>
</evidence>
<sequence>MKEYLNLNTMEEAKDRNGVGQDSDDLAKDLLSTVNNPGLTDDIKASNLHSKLQRSGGKYNLDYLYSEKRVNGTLLHFVARENLPKVAEVLIENGADPNSR</sequence>
<evidence type="ECO:0000256" key="1">
    <source>
        <dbReference type="PROSITE-ProRule" id="PRU00023"/>
    </source>
</evidence>
<dbReference type="EMBL" id="CAXKWB010145570">
    <property type="protein sequence ID" value="CAL4246662.1"/>
    <property type="molecule type" value="Genomic_DNA"/>
</dbReference>
<evidence type="ECO:0008006" key="5">
    <source>
        <dbReference type="Google" id="ProtNLM"/>
    </source>
</evidence>
<feature type="repeat" description="ANK" evidence="1">
    <location>
        <begin position="70"/>
        <end position="100"/>
    </location>
</feature>
<feature type="region of interest" description="Disordered" evidence="2">
    <location>
        <begin position="1"/>
        <end position="24"/>
    </location>
</feature>
<evidence type="ECO:0000313" key="4">
    <source>
        <dbReference type="Proteomes" id="UP001497623"/>
    </source>
</evidence>
<organism evidence="3 4">
    <name type="scientific">Meganyctiphanes norvegica</name>
    <name type="common">Northern krill</name>
    <name type="synonym">Thysanopoda norvegica</name>
    <dbReference type="NCBI Taxonomy" id="48144"/>
    <lineage>
        <taxon>Eukaryota</taxon>
        <taxon>Metazoa</taxon>
        <taxon>Ecdysozoa</taxon>
        <taxon>Arthropoda</taxon>
        <taxon>Crustacea</taxon>
        <taxon>Multicrustacea</taxon>
        <taxon>Malacostraca</taxon>
        <taxon>Eumalacostraca</taxon>
        <taxon>Eucarida</taxon>
        <taxon>Euphausiacea</taxon>
        <taxon>Euphausiidae</taxon>
        <taxon>Meganyctiphanes</taxon>
    </lineage>
</organism>
<protein>
    <recommendedName>
        <fullName evidence="5">Ankyrin repeat domain-containing protein</fullName>
    </recommendedName>
</protein>
<dbReference type="SUPFAM" id="SSF48403">
    <property type="entry name" value="Ankyrin repeat"/>
    <property type="match status" value="1"/>
</dbReference>